<sequence length="133" mass="14529">MGDVGSGFLGIVLALMSLISTNDDSRFFWVWVIMLGVFIVDATITLIRRILRGERPHVAHRSHAYQRLAMRTGSHRRVTLGVLFVTVAWLLPFAYLVATDRIDGTIGAILAYLPLIAIAIVSGAGKPESNPAN</sequence>
<feature type="transmembrane region" description="Helical" evidence="1">
    <location>
        <begin position="78"/>
        <end position="98"/>
    </location>
</feature>
<gene>
    <name evidence="2" type="ORF">UFOPK2657_00707</name>
</gene>
<feature type="transmembrane region" description="Helical" evidence="1">
    <location>
        <begin position="104"/>
        <end position="125"/>
    </location>
</feature>
<evidence type="ECO:0000313" key="2">
    <source>
        <dbReference type="EMBL" id="CAB4715028.1"/>
    </source>
</evidence>
<keyword evidence="1" id="KW-0472">Membrane</keyword>
<reference evidence="2" key="1">
    <citation type="submission" date="2020-05" db="EMBL/GenBank/DDBJ databases">
        <authorList>
            <person name="Chiriac C."/>
            <person name="Salcher M."/>
            <person name="Ghai R."/>
            <person name="Kavagutti S V."/>
        </authorList>
    </citation>
    <scope>NUCLEOTIDE SEQUENCE</scope>
</reference>
<keyword evidence="1" id="KW-0812">Transmembrane</keyword>
<protein>
    <submittedName>
        <fullName evidence="2">Unannotated protein</fullName>
    </submittedName>
</protein>
<dbReference type="AlphaFoldDB" id="A0A6J6R0M8"/>
<accession>A0A6J6R0M8</accession>
<proteinExistence type="predicted"/>
<keyword evidence="1" id="KW-1133">Transmembrane helix</keyword>
<name>A0A6J6R0M8_9ZZZZ</name>
<evidence type="ECO:0000256" key="1">
    <source>
        <dbReference type="SAM" id="Phobius"/>
    </source>
</evidence>
<organism evidence="2">
    <name type="scientific">freshwater metagenome</name>
    <dbReference type="NCBI Taxonomy" id="449393"/>
    <lineage>
        <taxon>unclassified sequences</taxon>
        <taxon>metagenomes</taxon>
        <taxon>ecological metagenomes</taxon>
    </lineage>
</organism>
<feature type="transmembrane region" description="Helical" evidence="1">
    <location>
        <begin position="28"/>
        <end position="47"/>
    </location>
</feature>
<dbReference type="EMBL" id="CAEZYG010000117">
    <property type="protein sequence ID" value="CAB4715028.1"/>
    <property type="molecule type" value="Genomic_DNA"/>
</dbReference>